<dbReference type="InterPro" id="IPR050951">
    <property type="entry name" value="Retrovirus_Pol_polyprotein"/>
</dbReference>
<accession>H1KYL9</accession>
<dbReference type="SUPFAM" id="SSF53098">
    <property type="entry name" value="Ribonuclease H-like"/>
    <property type="match status" value="1"/>
</dbReference>
<dbReference type="PROSITE" id="PS50994">
    <property type="entry name" value="INTEGRASE"/>
    <property type="match status" value="1"/>
</dbReference>
<dbReference type="InterPro" id="IPR001584">
    <property type="entry name" value="Integrase_cat-core"/>
</dbReference>
<dbReference type="Pfam" id="PF00665">
    <property type="entry name" value="rve"/>
    <property type="match status" value="1"/>
</dbReference>
<dbReference type="PANTHER" id="PTHR37984">
    <property type="entry name" value="PROTEIN CBG26694"/>
    <property type="match status" value="1"/>
</dbReference>
<dbReference type="Gene3D" id="3.30.420.10">
    <property type="entry name" value="Ribonuclease H-like superfamily/Ribonuclease H"/>
    <property type="match status" value="1"/>
</dbReference>
<organism evidence="2 3">
    <name type="scientific">Methanotorris formicicus Mc-S-70</name>
    <dbReference type="NCBI Taxonomy" id="647171"/>
    <lineage>
        <taxon>Archaea</taxon>
        <taxon>Methanobacteriati</taxon>
        <taxon>Methanobacteriota</taxon>
        <taxon>Methanomada group</taxon>
        <taxon>Methanococci</taxon>
        <taxon>Methanococcales</taxon>
        <taxon>Methanocaldococcaceae</taxon>
        <taxon>Methanotorris</taxon>
    </lineage>
</organism>
<dbReference type="InterPro" id="IPR012337">
    <property type="entry name" value="RNaseH-like_sf"/>
</dbReference>
<sequence>MHMDFKIVDISKIRYYLLLIIDDHSRYILHVKLYEEATSDVVISVLKECFKKYGKPKKILTDNGTQFVPARGGVSKFQKFLLENRILHIRTSVRHPKQ</sequence>
<dbReference type="STRING" id="647171.MetfoDRAFT_0892"/>
<dbReference type="Proteomes" id="UP000003706">
    <property type="component" value="Unassembled WGS sequence"/>
</dbReference>
<comment type="caution">
    <text evidence="2">The sequence shown here is derived from an EMBL/GenBank/DDBJ whole genome shotgun (WGS) entry which is preliminary data.</text>
</comment>
<dbReference type="EMBL" id="AGJL01000019">
    <property type="protein sequence ID" value="EHP86923.1"/>
    <property type="molecule type" value="Genomic_DNA"/>
</dbReference>
<proteinExistence type="predicted"/>
<keyword evidence="3" id="KW-1185">Reference proteome</keyword>
<evidence type="ECO:0000313" key="3">
    <source>
        <dbReference type="Proteomes" id="UP000003706"/>
    </source>
</evidence>
<dbReference type="PANTHER" id="PTHR37984:SF5">
    <property type="entry name" value="PROTEIN NYNRIN-LIKE"/>
    <property type="match status" value="1"/>
</dbReference>
<dbReference type="InterPro" id="IPR036397">
    <property type="entry name" value="RNaseH_sf"/>
</dbReference>
<evidence type="ECO:0000259" key="1">
    <source>
        <dbReference type="PROSITE" id="PS50994"/>
    </source>
</evidence>
<feature type="domain" description="Integrase catalytic" evidence="1">
    <location>
        <begin position="1"/>
        <end position="98"/>
    </location>
</feature>
<dbReference type="AlphaFoldDB" id="H1KYL9"/>
<dbReference type="GO" id="GO:0003676">
    <property type="term" value="F:nucleic acid binding"/>
    <property type="evidence" value="ECO:0007669"/>
    <property type="project" value="InterPro"/>
</dbReference>
<reference evidence="2 3" key="1">
    <citation type="submission" date="2011-09" db="EMBL/GenBank/DDBJ databases">
        <title>The draft genome of Methanotorris formicicus Mc-S-70.</title>
        <authorList>
            <consortium name="US DOE Joint Genome Institute (JGI-PGF)"/>
            <person name="Lucas S."/>
            <person name="Han J."/>
            <person name="Lapidus A."/>
            <person name="Cheng J.-F."/>
            <person name="Goodwin L."/>
            <person name="Pitluck S."/>
            <person name="Peters L."/>
            <person name="Land M.L."/>
            <person name="Hauser L."/>
            <person name="Sieprawska-Lupa M."/>
            <person name="Takai K."/>
            <person name="Miyazaki J."/>
            <person name="Whitman W."/>
            <person name="Woyke T.J."/>
        </authorList>
    </citation>
    <scope>NUCLEOTIDE SEQUENCE [LARGE SCALE GENOMIC DNA]</scope>
    <source>
        <strain evidence="2 3">Mc-S-70</strain>
    </source>
</reference>
<gene>
    <name evidence="2" type="ORF">MetfoDRAFT_0892</name>
</gene>
<protein>
    <submittedName>
        <fullName evidence="2">Integrase catalytic region</fullName>
    </submittedName>
</protein>
<name>H1KYL9_9EURY</name>
<evidence type="ECO:0000313" key="2">
    <source>
        <dbReference type="EMBL" id="EHP86923.1"/>
    </source>
</evidence>
<dbReference type="GO" id="GO:0015074">
    <property type="term" value="P:DNA integration"/>
    <property type="evidence" value="ECO:0007669"/>
    <property type="project" value="InterPro"/>
</dbReference>